<sequence>MNVYSNQKGQTYDRTNIDSWIGKGNPPCPFTRVALSDLTLIPNHTLGRLIQEWCVDNRSNSVERIPTPKQPADPISVRSLLSQASAISGTHASVRSRAAAICRLRELARDEKNRVLIAGHNAREILVRILVLLHMTETECEALVNGAALIEMVLTGSKLMDLKLIISGSDSIFEGVLDLLKILISSRRALQIGIKAIFALCLVKQKKHLAISTGAPGILIDHGGF</sequence>
<reference evidence="7" key="1">
    <citation type="journal article" date="2011" name="Nat. Genet.">
        <title>The Arabidopsis lyrata genome sequence and the basis of rapid genome size change.</title>
        <authorList>
            <person name="Hu T.T."/>
            <person name="Pattyn P."/>
            <person name="Bakker E.G."/>
            <person name="Cao J."/>
            <person name="Cheng J.-F."/>
            <person name="Clark R.M."/>
            <person name="Fahlgren N."/>
            <person name="Fawcett J.A."/>
            <person name="Grimwood J."/>
            <person name="Gundlach H."/>
            <person name="Haberer G."/>
            <person name="Hollister J.D."/>
            <person name="Ossowski S."/>
            <person name="Ottilar R.P."/>
            <person name="Salamov A.A."/>
            <person name="Schneeberger K."/>
            <person name="Spannagl M."/>
            <person name="Wang X."/>
            <person name="Yang L."/>
            <person name="Nasrallah M.E."/>
            <person name="Bergelson J."/>
            <person name="Carrington J.C."/>
            <person name="Gaut B.S."/>
            <person name="Schmutz J."/>
            <person name="Mayer K.F.X."/>
            <person name="Van de Peer Y."/>
            <person name="Grigoriev I.V."/>
            <person name="Nordborg M."/>
            <person name="Weigel D."/>
            <person name="Guo Y.-L."/>
        </authorList>
    </citation>
    <scope>NUCLEOTIDE SEQUENCE [LARGE SCALE GENOMIC DNA]</scope>
    <source>
        <strain evidence="7">cv. MN47</strain>
    </source>
</reference>
<evidence type="ECO:0000256" key="3">
    <source>
        <dbReference type="ARBA" id="ARBA00022786"/>
    </source>
</evidence>
<comment type="function">
    <text evidence="4">Functions as an E3 ubiquitin ligase.</text>
</comment>
<dbReference type="InterPro" id="IPR013083">
    <property type="entry name" value="Znf_RING/FYVE/PHD"/>
</dbReference>
<dbReference type="AlphaFoldDB" id="D7MWM6"/>
<dbReference type="STRING" id="81972.D7MWM6"/>
<dbReference type="Pfam" id="PF04564">
    <property type="entry name" value="U-box"/>
    <property type="match status" value="1"/>
</dbReference>
<evidence type="ECO:0000256" key="4">
    <source>
        <dbReference type="RuleBase" id="RU369093"/>
    </source>
</evidence>
<accession>D7MWM6</accession>
<dbReference type="SUPFAM" id="SSF57850">
    <property type="entry name" value="RING/U-box"/>
    <property type="match status" value="1"/>
</dbReference>
<evidence type="ECO:0000259" key="5">
    <source>
        <dbReference type="PROSITE" id="PS51698"/>
    </source>
</evidence>
<comment type="pathway">
    <text evidence="1 4">Protein modification; protein ubiquitination.</text>
</comment>
<dbReference type="EMBL" id="GL348826">
    <property type="protein sequence ID" value="EFH39057.1"/>
    <property type="molecule type" value="Genomic_DNA"/>
</dbReference>
<dbReference type="PANTHER" id="PTHR22849:SF112">
    <property type="entry name" value="U-BOX DOMAIN-CONTAINING PROTEIN 26"/>
    <property type="match status" value="1"/>
</dbReference>
<gene>
    <name evidence="6" type="ORF">ARALYDRAFT_920258</name>
</gene>
<dbReference type="PROSITE" id="PS51698">
    <property type="entry name" value="U_BOX"/>
    <property type="match status" value="1"/>
</dbReference>
<dbReference type="InterPro" id="IPR058678">
    <property type="entry name" value="ARM_PUB"/>
</dbReference>
<dbReference type="GO" id="GO:0061630">
    <property type="term" value="F:ubiquitin protein ligase activity"/>
    <property type="evidence" value="ECO:0007669"/>
    <property type="project" value="UniProtKB-UniRule"/>
</dbReference>
<dbReference type="eggNOG" id="ENOG502QRXY">
    <property type="taxonomic scope" value="Eukaryota"/>
</dbReference>
<dbReference type="InterPro" id="IPR003613">
    <property type="entry name" value="Ubox_domain"/>
</dbReference>
<evidence type="ECO:0000256" key="1">
    <source>
        <dbReference type="ARBA" id="ARBA00004906"/>
    </source>
</evidence>
<dbReference type="Pfam" id="PF25598">
    <property type="entry name" value="ARM_PUB"/>
    <property type="match status" value="1"/>
</dbReference>
<keyword evidence="7" id="KW-1185">Reference proteome</keyword>
<dbReference type="GO" id="GO:0016567">
    <property type="term" value="P:protein ubiquitination"/>
    <property type="evidence" value="ECO:0007669"/>
    <property type="project" value="UniProtKB-UniRule"/>
</dbReference>
<dbReference type="InterPro" id="IPR045185">
    <property type="entry name" value="PUB22/23/24-like"/>
</dbReference>
<keyword evidence="2 4" id="KW-0808">Transferase</keyword>
<evidence type="ECO:0000313" key="7">
    <source>
        <dbReference type="Proteomes" id="UP000008694"/>
    </source>
</evidence>
<dbReference type="EC" id="2.3.2.27" evidence="4"/>
<dbReference type="Proteomes" id="UP000008694">
    <property type="component" value="Unassembled WGS sequence"/>
</dbReference>
<organism evidence="7">
    <name type="scientific">Arabidopsis lyrata subsp. lyrata</name>
    <name type="common">Lyre-leaved rock-cress</name>
    <dbReference type="NCBI Taxonomy" id="81972"/>
    <lineage>
        <taxon>Eukaryota</taxon>
        <taxon>Viridiplantae</taxon>
        <taxon>Streptophyta</taxon>
        <taxon>Embryophyta</taxon>
        <taxon>Tracheophyta</taxon>
        <taxon>Spermatophyta</taxon>
        <taxon>Magnoliopsida</taxon>
        <taxon>eudicotyledons</taxon>
        <taxon>Gunneridae</taxon>
        <taxon>Pentapetalae</taxon>
        <taxon>rosids</taxon>
        <taxon>malvids</taxon>
        <taxon>Brassicales</taxon>
        <taxon>Brassicaceae</taxon>
        <taxon>Camelineae</taxon>
        <taxon>Arabidopsis</taxon>
    </lineage>
</organism>
<dbReference type="PANTHER" id="PTHR22849">
    <property type="entry name" value="WDSAM1 PROTEIN"/>
    <property type="match status" value="1"/>
</dbReference>
<dbReference type="UniPathway" id="UPA00143"/>
<dbReference type="Gramene" id="scaffold_15800002.1">
    <property type="protein sequence ID" value="scaffold_15800002.1"/>
    <property type="gene ID" value="scaffold_15800002.1"/>
</dbReference>
<name>D7MWM6_ARALL</name>
<dbReference type="SMART" id="SM00504">
    <property type="entry name" value="Ubox"/>
    <property type="match status" value="1"/>
</dbReference>
<evidence type="ECO:0000256" key="2">
    <source>
        <dbReference type="ARBA" id="ARBA00022679"/>
    </source>
</evidence>
<protein>
    <recommendedName>
        <fullName evidence="4 5">U-box domain-containing protein</fullName>
        <ecNumber evidence="4">2.3.2.27</ecNumber>
    </recommendedName>
    <alternativeName>
        <fullName evidence="4">RING-type E3 ubiquitin transferase PUB</fullName>
    </alternativeName>
</protein>
<feature type="domain" description="U-box" evidence="5">
    <location>
        <begin position="1"/>
        <end position="60"/>
    </location>
</feature>
<dbReference type="HOGENOM" id="CLU_1231396_0_0_1"/>
<proteinExistence type="predicted"/>
<dbReference type="Gene3D" id="3.30.40.10">
    <property type="entry name" value="Zinc/RING finger domain, C3HC4 (zinc finger)"/>
    <property type="match status" value="1"/>
</dbReference>
<comment type="catalytic activity">
    <reaction evidence="4">
        <text>S-ubiquitinyl-[E2 ubiquitin-conjugating enzyme]-L-cysteine + [acceptor protein]-L-lysine = [E2 ubiquitin-conjugating enzyme]-L-cysteine + N(6)-ubiquitinyl-[acceptor protein]-L-lysine.</text>
        <dbReference type="EC" id="2.3.2.27"/>
    </reaction>
</comment>
<keyword evidence="3 4" id="KW-0833">Ubl conjugation pathway</keyword>
<evidence type="ECO:0000313" key="6">
    <source>
        <dbReference type="EMBL" id="EFH39057.1"/>
    </source>
</evidence>